<dbReference type="InterPro" id="IPR005162">
    <property type="entry name" value="Retrotrans_gag_dom"/>
</dbReference>
<dbReference type="InterPro" id="IPR036875">
    <property type="entry name" value="Znf_CCHC_sf"/>
</dbReference>
<evidence type="ECO:0000313" key="5">
    <source>
        <dbReference type="Proteomes" id="UP001151760"/>
    </source>
</evidence>
<proteinExistence type="predicted"/>
<evidence type="ECO:0000256" key="1">
    <source>
        <dbReference type="PROSITE-ProRule" id="PRU00047"/>
    </source>
</evidence>
<evidence type="ECO:0000256" key="2">
    <source>
        <dbReference type="SAM" id="MobiDB-lite"/>
    </source>
</evidence>
<dbReference type="Gene3D" id="4.10.60.10">
    <property type="entry name" value="Zinc finger, CCHC-type"/>
    <property type="match status" value="1"/>
</dbReference>
<feature type="region of interest" description="Disordered" evidence="2">
    <location>
        <begin position="1"/>
        <end position="54"/>
    </location>
</feature>
<reference evidence="4" key="1">
    <citation type="journal article" date="2022" name="Int. J. Mol. Sci.">
        <title>Draft Genome of Tanacetum Coccineum: Genomic Comparison of Closely Related Tanacetum-Family Plants.</title>
        <authorList>
            <person name="Yamashiro T."/>
            <person name="Shiraishi A."/>
            <person name="Nakayama K."/>
            <person name="Satake H."/>
        </authorList>
    </citation>
    <scope>NUCLEOTIDE SEQUENCE</scope>
</reference>
<name>A0ABQ5GHY3_9ASTR</name>
<keyword evidence="1" id="KW-0862">Zinc</keyword>
<evidence type="ECO:0000313" key="4">
    <source>
        <dbReference type="EMBL" id="GJT74547.1"/>
    </source>
</evidence>
<keyword evidence="1" id="KW-0863">Zinc-finger</keyword>
<dbReference type="Pfam" id="PF03732">
    <property type="entry name" value="Retrotrans_gag"/>
    <property type="match status" value="1"/>
</dbReference>
<feature type="domain" description="CCHC-type" evidence="3">
    <location>
        <begin position="231"/>
        <end position="246"/>
    </location>
</feature>
<feature type="compositionally biased region" description="Basic residues" evidence="2">
    <location>
        <begin position="21"/>
        <end position="30"/>
    </location>
</feature>
<keyword evidence="4" id="KW-0548">Nucleotidyltransferase</keyword>
<dbReference type="Proteomes" id="UP001151760">
    <property type="component" value="Unassembled WGS sequence"/>
</dbReference>
<dbReference type="GO" id="GO:0003964">
    <property type="term" value="F:RNA-directed DNA polymerase activity"/>
    <property type="evidence" value="ECO:0007669"/>
    <property type="project" value="UniProtKB-KW"/>
</dbReference>
<accession>A0ABQ5GHY3</accession>
<comment type="caution">
    <text evidence="4">The sequence shown here is derived from an EMBL/GenBank/DDBJ whole genome shotgun (WGS) entry which is preliminary data.</text>
</comment>
<organism evidence="4 5">
    <name type="scientific">Tanacetum coccineum</name>
    <dbReference type="NCBI Taxonomy" id="301880"/>
    <lineage>
        <taxon>Eukaryota</taxon>
        <taxon>Viridiplantae</taxon>
        <taxon>Streptophyta</taxon>
        <taxon>Embryophyta</taxon>
        <taxon>Tracheophyta</taxon>
        <taxon>Spermatophyta</taxon>
        <taxon>Magnoliopsida</taxon>
        <taxon>eudicotyledons</taxon>
        <taxon>Gunneridae</taxon>
        <taxon>Pentapetalae</taxon>
        <taxon>asterids</taxon>
        <taxon>campanulids</taxon>
        <taxon>Asterales</taxon>
        <taxon>Asteraceae</taxon>
        <taxon>Asteroideae</taxon>
        <taxon>Anthemideae</taxon>
        <taxon>Anthemidinae</taxon>
        <taxon>Tanacetum</taxon>
    </lineage>
</organism>
<dbReference type="InterPro" id="IPR001878">
    <property type="entry name" value="Znf_CCHC"/>
</dbReference>
<reference evidence="4" key="2">
    <citation type="submission" date="2022-01" db="EMBL/GenBank/DDBJ databases">
        <authorList>
            <person name="Yamashiro T."/>
            <person name="Shiraishi A."/>
            <person name="Satake H."/>
            <person name="Nakayama K."/>
        </authorList>
    </citation>
    <scope>NUCLEOTIDE SEQUENCE</scope>
</reference>
<dbReference type="SMART" id="SM00343">
    <property type="entry name" value="ZnF_C2HC"/>
    <property type="match status" value="2"/>
</dbReference>
<keyword evidence="1" id="KW-0479">Metal-binding</keyword>
<sequence>MRTRSAGRPVAKSRGGGMGKRVGRGGRGRGPRGGNDRVDELNGQGNNQGDGANGNVEVAVSMSWNDFKCMMIEEFCPSHETQKLETKLWNHVMVGACHAAYTDRFHELARLVPHLVTPESTKIKRYMNGSIKKVEKKGNVGEPSKDKNGKDDTKRTRTGNAFAITANPIGKENTSAWPKCTTCNSYNAPGGPCRTCFNYNRPGHFAKDCRVVPRNVNPINVRNPTPARGACYECGSTDHLKPACPRLNRAQGMGGNRPNQVVAINEGQGRGNPGNQARGRAFMLGAVTPRQWQKHRIR</sequence>
<keyword evidence="4" id="KW-0808">Transferase</keyword>
<keyword evidence="4" id="KW-0695">RNA-directed DNA polymerase</keyword>
<feature type="compositionally biased region" description="Basic and acidic residues" evidence="2">
    <location>
        <begin position="134"/>
        <end position="155"/>
    </location>
</feature>
<keyword evidence="5" id="KW-1185">Reference proteome</keyword>
<gene>
    <name evidence="4" type="ORF">Tco_1041272</name>
</gene>
<feature type="region of interest" description="Disordered" evidence="2">
    <location>
        <begin position="134"/>
        <end position="158"/>
    </location>
</feature>
<protein>
    <submittedName>
        <fullName evidence="4">Reverse transcriptase domain-containing protein</fullName>
    </submittedName>
</protein>
<evidence type="ECO:0000259" key="3">
    <source>
        <dbReference type="PROSITE" id="PS50158"/>
    </source>
</evidence>
<dbReference type="PROSITE" id="PS50158">
    <property type="entry name" value="ZF_CCHC"/>
    <property type="match status" value="1"/>
</dbReference>
<dbReference type="EMBL" id="BQNB010018450">
    <property type="protein sequence ID" value="GJT74547.1"/>
    <property type="molecule type" value="Genomic_DNA"/>
</dbReference>
<dbReference type="SUPFAM" id="SSF57756">
    <property type="entry name" value="Retrovirus zinc finger-like domains"/>
    <property type="match status" value="1"/>
</dbReference>